<dbReference type="GeneID" id="8673979"/>
<reference evidence="2 4" key="10">
    <citation type="journal article" date="2015" name="G3 (Bethesda)">
        <title>Gene Model Annotations for Drosophila melanogaster: The Rule-Benders.</title>
        <authorList>
            <consortium name="FlyBase Consortium"/>
            <person name="Crosby M.A."/>
            <person name="Gramates L.S."/>
            <person name="Dos Santos G."/>
            <person name="Matthews B.B."/>
            <person name="St Pierre S.E."/>
            <person name="Zhou P."/>
            <person name="Schroeder A.J."/>
            <person name="Falls K."/>
            <person name="Emmert D.B."/>
            <person name="Russo S.M."/>
            <person name="Gelbart W.M."/>
            <person name="null"/>
        </authorList>
    </citation>
    <scope>NUCLEOTIDE SEQUENCE [LARGE SCALE GENOMIC DNA]</scope>
    <source>
        <strain evidence="4">Berkeley</strain>
    </source>
</reference>
<dbReference type="RefSeq" id="NP_001162953.1">
    <property type="nucleotide sequence ID" value="NM_001169482.2"/>
</dbReference>
<reference evidence="2 4" key="9">
    <citation type="journal article" date="2015" name="G3 (Bethesda)">
        <title>Gene Model Annotations for Drosophila melanogaster: Impact of High-Throughput Data.</title>
        <authorList>
            <consortium name="FlyBase Consortium"/>
            <person name="Matthews B.B."/>
            <person name="Dos Santos G."/>
            <person name="Crosby M.A."/>
            <person name="Emmert D.B."/>
            <person name="St Pierre S.E."/>
            <person name="Gramates L.S."/>
            <person name="Zhou P."/>
            <person name="Schroeder A.J."/>
            <person name="Falls K."/>
            <person name="Strelets V."/>
            <person name="Russo S.M."/>
            <person name="Gelbart W.M."/>
            <person name="null"/>
        </authorList>
    </citation>
    <scope>NUCLEOTIDE SEQUENCE [LARGE SCALE GENOMIC DNA]</scope>
    <source>
        <strain evidence="4">Berkeley</strain>
    </source>
</reference>
<sequence length="91" mass="10709">MCILNILFIMLFNTMFKDVVSIKSMLCRRDEEKMACVEKNTWVFDRNAQTCISVIPDKEPCGHFVSEKACKDLCLRTGQKYFWIEEKGKNF</sequence>
<protein>
    <recommendedName>
        <fullName evidence="5">Seminal fluid protein</fullName>
    </recommendedName>
</protein>
<reference evidence="2 4" key="6">
    <citation type="journal article" date="2005" name="PLoS Comput. Biol.">
        <title>Combined evidence annotation of transposable elements in genome sequences.</title>
        <authorList>
            <person name="Quesneville H."/>
            <person name="Bergman C.M."/>
            <person name="Andrieu O."/>
            <person name="Autard D."/>
            <person name="Nouaud D."/>
            <person name="Ashburner M."/>
            <person name="Anxolabehere D."/>
        </authorList>
    </citation>
    <scope>NUCLEOTIDE SEQUENCE [LARGE SCALE GENOMIC DNA]</scope>
    <source>
        <strain evidence="4">Berkeley</strain>
    </source>
</reference>
<proteinExistence type="predicted"/>
<keyword evidence="4" id="KW-1185">Reference proteome</keyword>
<organism evidence="2 4">
    <name type="scientific">Drosophila melanogaster</name>
    <name type="common">Fruit fly</name>
    <dbReference type="NCBI Taxonomy" id="7227"/>
    <lineage>
        <taxon>Eukaryota</taxon>
        <taxon>Metazoa</taxon>
        <taxon>Ecdysozoa</taxon>
        <taxon>Arthropoda</taxon>
        <taxon>Hexapoda</taxon>
        <taxon>Insecta</taxon>
        <taxon>Pterygota</taxon>
        <taxon>Neoptera</taxon>
        <taxon>Endopterygota</taxon>
        <taxon>Diptera</taxon>
        <taxon>Brachycera</taxon>
        <taxon>Muscomorpha</taxon>
        <taxon>Ephydroidea</taxon>
        <taxon>Drosophilidae</taxon>
        <taxon>Drosophila</taxon>
        <taxon>Sophophora</taxon>
    </lineage>
</organism>
<reference evidence="2 4" key="8">
    <citation type="journal article" date="2007" name="Science">
        <title>Sequence finishing and mapping of Drosophila melanogaster heterochromatin.</title>
        <authorList>
            <person name="Hoskins R.A."/>
            <person name="Carlson J.W."/>
            <person name="Kennedy C."/>
            <person name="Acevedo D."/>
            <person name="Evans-Holm M."/>
            <person name="Frise E."/>
            <person name="Wan K.H."/>
            <person name="Park S."/>
            <person name="Mendez-Lago M."/>
            <person name="Rossi F."/>
            <person name="Villasante A."/>
            <person name="Dimitri P."/>
            <person name="Karpen G.H."/>
            <person name="Celniker S.E."/>
        </authorList>
    </citation>
    <scope>NUCLEOTIDE SEQUENCE [LARGE SCALE GENOMIC DNA]</scope>
    <source>
        <strain evidence="4">Berkeley</strain>
    </source>
</reference>
<reference evidence="2 4" key="11">
    <citation type="journal article" date="2015" name="Genome Res.">
        <title>The Release 6 reference sequence of the Drosophila melanogaster genome.</title>
        <authorList>
            <person name="Hoskins R.A."/>
            <person name="Carlson J.W."/>
            <person name="Wan K.H."/>
            <person name="Park S."/>
            <person name="Mendez I."/>
            <person name="Galle S.E."/>
            <person name="Booth B.W."/>
            <person name="Pfeiffer B.D."/>
            <person name="George R.A."/>
            <person name="Svirskas R."/>
            <person name="Krzywinski M."/>
            <person name="Schein J."/>
            <person name="Accardo M.C."/>
            <person name="Damia E."/>
            <person name="Messina G."/>
            <person name="Mendez-Lago M."/>
            <person name="de Pablos B."/>
            <person name="Demakova O.V."/>
            <person name="Andreyeva E.N."/>
            <person name="Boldyreva L.V."/>
            <person name="Marra M."/>
            <person name="Carvalho A.B."/>
            <person name="Dimitri P."/>
            <person name="Villasante A."/>
            <person name="Zhimulev I.F."/>
            <person name="Rubin G.M."/>
            <person name="Karpen G.H."/>
            <person name="Celniker S.E."/>
        </authorList>
    </citation>
    <scope>NUCLEOTIDE SEQUENCE [LARGE SCALE GENOMIC DNA]</scope>
    <source>
        <strain evidence="4">Berkeley</strain>
    </source>
</reference>
<dbReference type="FlyBase" id="FBgn0259960">
    <property type="gene designation" value="CG42470"/>
</dbReference>
<keyword evidence="1" id="KW-0732">Signal</keyword>
<evidence type="ECO:0000256" key="1">
    <source>
        <dbReference type="SAM" id="SignalP"/>
    </source>
</evidence>
<reference evidence="2 4" key="5">
    <citation type="journal article" date="2002" name="Genome Biol.">
        <title>Heterochromatic sequences in a Drosophila whole-genome shotgun assembly.</title>
        <authorList>
            <person name="Hoskins R.A."/>
            <person name="Smith C.D."/>
            <person name="Carlson J.W."/>
            <person name="Carvalho A.B."/>
            <person name="Halpern A."/>
            <person name="Kaminker J.S."/>
            <person name="Kennedy C."/>
            <person name="Mungall C.J."/>
            <person name="Sullivan B.A."/>
            <person name="Sutton G.G."/>
            <person name="Yasuhara J.C."/>
            <person name="Wakimoto B.T."/>
            <person name="Myers E.W."/>
            <person name="Celniker S.E."/>
            <person name="Rubin G.M."/>
            <person name="Karpen G.H."/>
        </authorList>
    </citation>
    <scope>NUCLEOTIDE SEQUENCE [LARGE SCALE GENOMIC DNA]</scope>
    <source>
        <strain evidence="4">Berkeley</strain>
    </source>
</reference>
<gene>
    <name evidence="2" type="primary">Dmel\CG42470</name>
    <name evidence="2 3" type="ORF">CG42470</name>
    <name evidence="2" type="ORF">Dmel_CG42470</name>
</gene>
<dbReference type="HOGENOM" id="CLU_2429354_0_0_1"/>
<dbReference type="KEGG" id="dme:Dmel_CG42470"/>
<dbReference type="AGR" id="FB:FBgn0259960"/>
<dbReference type="VEuPathDB" id="VectorBase:FBgn0259960"/>
<dbReference type="BioGRID-ORCS" id="8673979">
    <property type="hits" value="0 hits in 1 CRISPR screen"/>
</dbReference>
<feature type="signal peptide" evidence="1">
    <location>
        <begin position="1"/>
        <end position="21"/>
    </location>
</feature>
<dbReference type="Bgee" id="FBgn0259960">
    <property type="expression patterns" value="Expressed in male accessory gland main cell (Drosophila) in male reproductive gland and 10 other cell types or tissues"/>
</dbReference>
<dbReference type="Proteomes" id="UP000000803">
    <property type="component" value="Chromosome 2L"/>
</dbReference>
<dbReference type="AlphaFoldDB" id="E1JHF6"/>
<reference evidence="2 4" key="4">
    <citation type="journal article" date="2002" name="Genome Biol.">
        <title>The transposable elements of the Drosophila melanogaster euchromatin: a genomics perspective.</title>
        <authorList>
            <person name="Kaminker J.S."/>
            <person name="Bergman C.M."/>
            <person name="Kronmiller B."/>
            <person name="Carlson J."/>
            <person name="Svirskas R."/>
            <person name="Patel S."/>
            <person name="Frise E."/>
            <person name="Wheeler D.A."/>
            <person name="Lewis S.E."/>
            <person name="Rubin G.M."/>
            <person name="Ashburner M."/>
            <person name="Celniker S.E."/>
        </authorList>
    </citation>
    <scope>NUCLEOTIDE SEQUENCE [LARGE SCALE GENOMIC DNA]</scope>
    <source>
        <strain evidence="4">Berkeley</strain>
    </source>
</reference>
<reference evidence="2 4" key="3">
    <citation type="journal article" date="2002" name="Genome Biol.">
        <title>Annotation of the Drosophila melanogaster euchromatic genome: a systematic review.</title>
        <authorList>
            <person name="Misra S."/>
            <person name="Crosby M.A."/>
            <person name="Mungall C.J."/>
            <person name="Matthews B.B."/>
            <person name="Campbell K.S."/>
            <person name="Hradecky P."/>
            <person name="Huang Y."/>
            <person name="Kaminker J.S."/>
            <person name="Millburn G.H."/>
            <person name="Prochnik S.E."/>
            <person name="Smith C.D."/>
            <person name="Tupy J.L."/>
            <person name="Whitfied E.J."/>
            <person name="Bayraktaroglu L."/>
            <person name="Berman B.P."/>
            <person name="Bettencourt B.R."/>
            <person name="Celniker S.E."/>
            <person name="de Grey A.D."/>
            <person name="Drysdale R.A."/>
            <person name="Harris N.L."/>
            <person name="Richter J."/>
            <person name="Russo S."/>
            <person name="Schroeder A.J."/>
            <person name="Shu S.Q."/>
            <person name="Stapleton M."/>
            <person name="Yamada C."/>
            <person name="Ashburner M."/>
            <person name="Gelbart W.M."/>
            <person name="Rubin G.M."/>
            <person name="Lewis S.E."/>
        </authorList>
    </citation>
    <scope>GENOME REANNOTATION</scope>
    <source>
        <strain evidence="4">Berkeley</strain>
    </source>
</reference>
<dbReference type="EMBL" id="AE014134">
    <property type="protein sequence ID" value="ACZ94240.1"/>
    <property type="molecule type" value="Genomic_DNA"/>
</dbReference>
<dbReference type="PaxDb" id="7227-FBpp0289536"/>
<evidence type="ECO:0008006" key="5">
    <source>
        <dbReference type="Google" id="ProtNLM"/>
    </source>
</evidence>
<evidence type="ECO:0000313" key="2">
    <source>
        <dbReference type="EMBL" id="ACZ94240.1"/>
    </source>
</evidence>
<evidence type="ECO:0000313" key="4">
    <source>
        <dbReference type="Proteomes" id="UP000000803"/>
    </source>
</evidence>
<dbReference type="InParanoid" id="E1JHF6"/>
<feature type="chain" id="PRO_5003147842" description="Seminal fluid protein" evidence="1">
    <location>
        <begin position="22"/>
        <end position="91"/>
    </location>
</feature>
<name>E1JHF6_DROME</name>
<reference evidence="2 4" key="2">
    <citation type="journal article" date="2002" name="Genome Biol.">
        <title>Finishing a whole-genome shotgun: release 3 of the Drosophila melanogaster euchromatic genome sequence.</title>
        <authorList>
            <person name="Celniker S.E."/>
            <person name="Wheeler D.A."/>
            <person name="Kronmiller B."/>
            <person name="Carlson J.W."/>
            <person name="Halpern A."/>
            <person name="Patel S."/>
            <person name="Adams M."/>
            <person name="Champe M."/>
            <person name="Dugan S.P."/>
            <person name="Frise E."/>
            <person name="Hodgson A."/>
            <person name="George R.A."/>
            <person name="Hoskins R.A."/>
            <person name="Laverty T."/>
            <person name="Muzny D.M."/>
            <person name="Nelson C.R."/>
            <person name="Pacleb J.M."/>
            <person name="Park S."/>
            <person name="Pfeiffer B.D."/>
            <person name="Richards S."/>
            <person name="Sodergren E.J."/>
            <person name="Svirskas R."/>
            <person name="Tabor P.E."/>
            <person name="Wan K."/>
            <person name="Stapleton M."/>
            <person name="Sutton G.G."/>
            <person name="Venter C."/>
            <person name="Weinstock G."/>
            <person name="Scherer S.E."/>
            <person name="Myers E.W."/>
            <person name="Gibbs R.A."/>
            <person name="Rubin G.M."/>
        </authorList>
    </citation>
    <scope>NUCLEOTIDE SEQUENCE [LARGE SCALE GENOMIC DNA]</scope>
    <source>
        <strain evidence="4">Berkeley</strain>
    </source>
</reference>
<evidence type="ECO:0000313" key="3">
    <source>
        <dbReference type="FlyBase" id="FBgn0259960"/>
    </source>
</evidence>
<accession>E1JHF6</accession>
<reference evidence="2 4" key="7">
    <citation type="journal article" date="2007" name="Science">
        <title>The Release 5.1 annotation of Drosophila melanogaster heterochromatin.</title>
        <authorList>
            <person name="Smith C.D."/>
            <person name="Shu S."/>
            <person name="Mungall C.J."/>
            <person name="Karpen G.H."/>
        </authorList>
    </citation>
    <scope>NUCLEOTIDE SEQUENCE [LARGE SCALE GENOMIC DNA]</scope>
    <source>
        <strain evidence="4">Berkeley</strain>
    </source>
</reference>
<reference evidence="2 4" key="1">
    <citation type="journal article" date="2000" name="Science">
        <title>The genome sequence of Drosophila melanogaster.</title>
        <authorList>
            <person name="Adams M.D."/>
            <person name="Celniker S.E."/>
            <person name="Holt R.A."/>
            <person name="Evans C.A."/>
            <person name="Gocayne J.D."/>
            <person name="Amanatides P.G."/>
            <person name="Scherer S.E."/>
            <person name="Li P.W."/>
            <person name="Hoskins R.A."/>
            <person name="Galle R.F."/>
            <person name="George R.A."/>
            <person name="Lewis S.E."/>
            <person name="Richards S."/>
            <person name="Ashburner M."/>
            <person name="Henderson S.N."/>
            <person name="Sutton G.G."/>
            <person name="Wortman J.R."/>
            <person name="Yandell M.D."/>
            <person name="Zhang Q."/>
            <person name="Chen L.X."/>
            <person name="Brandon R.C."/>
            <person name="Rogers Y.H."/>
            <person name="Blazej R.G."/>
            <person name="Champe M."/>
            <person name="Pfeiffer B.D."/>
            <person name="Wan K.H."/>
            <person name="Doyle C."/>
            <person name="Baxter E.G."/>
            <person name="Helt G."/>
            <person name="Nelson C.R."/>
            <person name="Gabor G.L."/>
            <person name="Abril J.F."/>
            <person name="Agbayani A."/>
            <person name="An H.J."/>
            <person name="Andrews-Pfannkoch C."/>
            <person name="Baldwin D."/>
            <person name="Ballew R.M."/>
            <person name="Basu A."/>
            <person name="Baxendale J."/>
            <person name="Bayraktaroglu L."/>
            <person name="Beasley E.M."/>
            <person name="Beeson K.Y."/>
            <person name="Benos P.V."/>
            <person name="Berman B.P."/>
            <person name="Bhandari D."/>
            <person name="Bolshakov S."/>
            <person name="Borkova D."/>
            <person name="Botchan M.R."/>
            <person name="Bouck J."/>
            <person name="Brokstein P."/>
            <person name="Brottier P."/>
            <person name="Burtis K.C."/>
            <person name="Busam D.A."/>
            <person name="Butler H."/>
            <person name="Cadieu E."/>
            <person name="Center A."/>
            <person name="Chandra I."/>
            <person name="Cherry J.M."/>
            <person name="Cawley S."/>
            <person name="Dahlke C."/>
            <person name="Davenport L.B."/>
            <person name="Davies P."/>
            <person name="de Pablos B."/>
            <person name="Delcher A."/>
            <person name="Deng Z."/>
            <person name="Mays A.D."/>
            <person name="Dew I."/>
            <person name="Dietz S.M."/>
            <person name="Dodson K."/>
            <person name="Doup L.E."/>
            <person name="Downes M."/>
            <person name="Dugan-Rocha S."/>
            <person name="Dunkov B.C."/>
            <person name="Dunn P."/>
            <person name="Durbin K.J."/>
            <person name="Evangelista C.C."/>
            <person name="Ferraz C."/>
            <person name="Ferriera S."/>
            <person name="Fleischmann W."/>
            <person name="Fosler C."/>
            <person name="Gabrielian A.E."/>
            <person name="Garg N.S."/>
            <person name="Gelbart W.M."/>
            <person name="Glasser K."/>
            <person name="Glodek A."/>
            <person name="Gong F."/>
            <person name="Gorrell J.H."/>
            <person name="Gu Z."/>
            <person name="Guan P."/>
            <person name="Harris M."/>
            <person name="Harris N.L."/>
            <person name="Harvey D."/>
            <person name="Heiman T.J."/>
            <person name="Hernandez J.R."/>
            <person name="Houck J."/>
            <person name="Hostin D."/>
            <person name="Houston K.A."/>
            <person name="Howland T.J."/>
            <person name="Wei M.H."/>
            <person name="Ibegwam C."/>
            <person name="Jalali M."/>
            <person name="Kalush F."/>
            <person name="Karpen G.H."/>
            <person name="Ke Z."/>
            <person name="Kennison J.A."/>
            <person name="Ketchum K.A."/>
            <person name="Kimmel B.E."/>
            <person name="Kodira C.D."/>
            <person name="Kraft C."/>
            <person name="Kravitz S."/>
            <person name="Kulp D."/>
            <person name="Lai Z."/>
            <person name="Lasko P."/>
            <person name="Lei Y."/>
            <person name="Levitsky A.A."/>
            <person name="Li J."/>
            <person name="Li Z."/>
            <person name="Liang Y."/>
            <person name="Lin X."/>
            <person name="Liu X."/>
            <person name="Mattei B."/>
            <person name="McIntosh T.C."/>
            <person name="McLeod M.P."/>
            <person name="McPherson D."/>
            <person name="Merkulov G."/>
            <person name="Milshina N.V."/>
            <person name="Mobarry C."/>
            <person name="Morris J."/>
            <person name="Moshrefi A."/>
            <person name="Mount S.M."/>
            <person name="Moy M."/>
            <person name="Murphy B."/>
            <person name="Murphy L."/>
            <person name="Muzny D.M."/>
            <person name="Nelson D.L."/>
            <person name="Nelson D.R."/>
            <person name="Nelson K.A."/>
            <person name="Nixon K."/>
            <person name="Nusskern D.R."/>
            <person name="Pacleb J.M."/>
            <person name="Palazzolo M."/>
            <person name="Pittman G.S."/>
            <person name="Pan S."/>
            <person name="Pollard J."/>
            <person name="Puri V."/>
            <person name="Reese M.G."/>
            <person name="Reinert K."/>
            <person name="Remington K."/>
            <person name="Saunders R.D."/>
            <person name="Scheeler F."/>
            <person name="Shen H."/>
            <person name="Shue B.C."/>
            <person name="Siden-Kiamos I."/>
            <person name="Simpson M."/>
            <person name="Skupski M.P."/>
            <person name="Smith T."/>
            <person name="Spier E."/>
            <person name="Spradling A.C."/>
            <person name="Stapleton M."/>
            <person name="Strong R."/>
            <person name="Sun E."/>
            <person name="Svirskas R."/>
            <person name="Tector C."/>
            <person name="Turner R."/>
            <person name="Venter E."/>
            <person name="Wang A.H."/>
            <person name="Wang X."/>
            <person name="Wang Z.Y."/>
            <person name="Wassarman D.A."/>
            <person name="Weinstock G.M."/>
            <person name="Weissenbach J."/>
            <person name="Williams S.M."/>
            <person name="WoodageT"/>
            <person name="Worley K.C."/>
            <person name="Wu D."/>
            <person name="Yang S."/>
            <person name="Yao Q.A."/>
            <person name="Ye J."/>
            <person name="Yeh R.F."/>
            <person name="Zaveri J.S."/>
            <person name="Zhan M."/>
            <person name="Zhang G."/>
            <person name="Zhao Q."/>
            <person name="Zheng L."/>
            <person name="Zheng X.H."/>
            <person name="Zhong F.N."/>
            <person name="Zhong W."/>
            <person name="Zhou X."/>
            <person name="Zhu S."/>
            <person name="Zhu X."/>
            <person name="Smith H.O."/>
            <person name="Gibbs R.A."/>
            <person name="Myers E.W."/>
            <person name="Rubin G.M."/>
            <person name="Venter J.C."/>
        </authorList>
    </citation>
    <scope>NUCLEOTIDE SEQUENCE [LARGE SCALE GENOMIC DNA]</scope>
    <source>
        <strain evidence="4">Berkeley</strain>
    </source>
</reference>
<dbReference type="OMA" id="CEDFCHR"/>
<dbReference type="OrthoDB" id="7821988at2759"/>